<feature type="region of interest" description="Disordered" evidence="1">
    <location>
        <begin position="13"/>
        <end position="45"/>
    </location>
</feature>
<dbReference type="InParanoid" id="D7G9F5"/>
<dbReference type="EMBL" id="FN649222">
    <property type="protein sequence ID" value="CBJ28295.1"/>
    <property type="molecule type" value="Genomic_DNA"/>
</dbReference>
<dbReference type="EMBL" id="FN649747">
    <property type="protein sequence ID" value="CBJ28295.1"/>
    <property type="molecule type" value="Genomic_DNA"/>
</dbReference>
<evidence type="ECO:0000313" key="3">
    <source>
        <dbReference type="Proteomes" id="UP000002630"/>
    </source>
</evidence>
<evidence type="ECO:0000313" key="2">
    <source>
        <dbReference type="EMBL" id="CBJ28295.1"/>
    </source>
</evidence>
<reference evidence="2 3" key="1">
    <citation type="journal article" date="2010" name="Nature">
        <title>The Ectocarpus genome and the independent evolution of multicellularity in brown algae.</title>
        <authorList>
            <person name="Cock J.M."/>
            <person name="Sterck L."/>
            <person name="Rouze P."/>
            <person name="Scornet D."/>
            <person name="Allen A.E."/>
            <person name="Amoutzias G."/>
            <person name="Anthouard V."/>
            <person name="Artiguenave F."/>
            <person name="Aury J.M."/>
            <person name="Badger J.H."/>
            <person name="Beszteri B."/>
            <person name="Billiau K."/>
            <person name="Bonnet E."/>
            <person name="Bothwell J.H."/>
            <person name="Bowler C."/>
            <person name="Boyen C."/>
            <person name="Brownlee C."/>
            <person name="Carrano C.J."/>
            <person name="Charrier B."/>
            <person name="Cho G.Y."/>
            <person name="Coelho S.M."/>
            <person name="Collen J."/>
            <person name="Corre E."/>
            <person name="Da Silva C."/>
            <person name="Delage L."/>
            <person name="Delaroque N."/>
            <person name="Dittami S.M."/>
            <person name="Doulbeau S."/>
            <person name="Elias M."/>
            <person name="Farnham G."/>
            <person name="Gachon C.M."/>
            <person name="Gschloessl B."/>
            <person name="Heesch S."/>
            <person name="Jabbari K."/>
            <person name="Jubin C."/>
            <person name="Kawai H."/>
            <person name="Kimura K."/>
            <person name="Kloareg B."/>
            <person name="Kupper F.C."/>
            <person name="Lang D."/>
            <person name="Le Bail A."/>
            <person name="Leblanc C."/>
            <person name="Lerouge P."/>
            <person name="Lohr M."/>
            <person name="Lopez P.J."/>
            <person name="Martens C."/>
            <person name="Maumus F."/>
            <person name="Michel G."/>
            <person name="Miranda-Saavedra D."/>
            <person name="Morales J."/>
            <person name="Moreau H."/>
            <person name="Motomura T."/>
            <person name="Nagasato C."/>
            <person name="Napoli C.A."/>
            <person name="Nelson D.R."/>
            <person name="Nyvall-Collen P."/>
            <person name="Peters A.F."/>
            <person name="Pommier C."/>
            <person name="Potin P."/>
            <person name="Poulain J."/>
            <person name="Quesneville H."/>
            <person name="Read B."/>
            <person name="Rensing S.A."/>
            <person name="Ritter A."/>
            <person name="Rousvoal S."/>
            <person name="Samanta M."/>
            <person name="Samson G."/>
            <person name="Schroeder D.C."/>
            <person name="Segurens B."/>
            <person name="Strittmatter M."/>
            <person name="Tonon T."/>
            <person name="Tregear J.W."/>
            <person name="Valentin K."/>
            <person name="von Dassow P."/>
            <person name="Yamagishi T."/>
            <person name="Van de Peer Y."/>
            <person name="Wincker P."/>
        </authorList>
    </citation>
    <scope>NUCLEOTIDE SEQUENCE [LARGE SCALE GENOMIC DNA]</scope>
    <source>
        <strain evidence="3">Ec32 / CCAP1310/4</strain>
    </source>
</reference>
<proteinExistence type="predicted"/>
<feature type="compositionally biased region" description="Low complexity" evidence="1">
    <location>
        <begin position="17"/>
        <end position="39"/>
    </location>
</feature>
<protein>
    <submittedName>
        <fullName evidence="2">Uncharacterized protein</fullName>
    </submittedName>
</protein>
<sequence length="160" mass="17704">MYYTDSSVMVVRESKSKNGNNSAKSNTDTGTTDTSNSDTDSTRRSLRVVDDVPLSTLHSCDELRSKRTRVQGVAGALLLDFDIVCPEKRVLEVTDNLLIMSNKPDLRLKGVHFRVRKKAALTFMVPTLTLEKLEGGGAPLPRVLVKNKFRLRGIVPCRVG</sequence>
<organism evidence="2 3">
    <name type="scientific">Ectocarpus siliculosus</name>
    <name type="common">Brown alga</name>
    <name type="synonym">Conferva siliculosa</name>
    <dbReference type="NCBI Taxonomy" id="2880"/>
    <lineage>
        <taxon>Eukaryota</taxon>
        <taxon>Sar</taxon>
        <taxon>Stramenopiles</taxon>
        <taxon>Ochrophyta</taxon>
        <taxon>PX clade</taxon>
        <taxon>Phaeophyceae</taxon>
        <taxon>Ectocarpales</taxon>
        <taxon>Ectocarpaceae</taxon>
        <taxon>Ectocarpus</taxon>
    </lineage>
</organism>
<keyword evidence="3" id="KW-1185">Reference proteome</keyword>
<gene>
    <name evidence="2" type="ORF">Esi_0098_0036</name>
</gene>
<dbReference type="AlphaFoldDB" id="D7G9F5"/>
<name>D7G9F5_ECTSI</name>
<accession>D7G9F5</accession>
<dbReference type="Proteomes" id="UP000002630">
    <property type="component" value="Linkage Group LG22"/>
</dbReference>
<evidence type="ECO:0000256" key="1">
    <source>
        <dbReference type="SAM" id="MobiDB-lite"/>
    </source>
</evidence>